<sequence length="131" mass="14280">MPTGNPDGNPRGSPRKKSGKSCEPKTPSPKKTRKSKGSTKTPKTPKAPQTPVSKGKRFRSKLQGSNSKRGDTMDYSSADEEIQRNYFSEAAPVHDIVASIEEEPGFQPMFPNFPAFPAETVIQPGYATNPE</sequence>
<gene>
    <name evidence="1" type="ORF">M8818_001619</name>
</gene>
<proteinExistence type="predicted"/>
<evidence type="ECO:0000313" key="1">
    <source>
        <dbReference type="EMBL" id="KAK8217366.1"/>
    </source>
</evidence>
<dbReference type="EMBL" id="JAMKPW020000006">
    <property type="protein sequence ID" value="KAK8217366.1"/>
    <property type="molecule type" value="Genomic_DNA"/>
</dbReference>
<organism evidence="1 2">
    <name type="scientific">Zalaria obscura</name>
    <dbReference type="NCBI Taxonomy" id="2024903"/>
    <lineage>
        <taxon>Eukaryota</taxon>
        <taxon>Fungi</taxon>
        <taxon>Dikarya</taxon>
        <taxon>Ascomycota</taxon>
        <taxon>Pezizomycotina</taxon>
        <taxon>Dothideomycetes</taxon>
        <taxon>Dothideomycetidae</taxon>
        <taxon>Dothideales</taxon>
        <taxon>Zalariaceae</taxon>
        <taxon>Zalaria</taxon>
    </lineage>
</organism>
<evidence type="ECO:0000313" key="2">
    <source>
        <dbReference type="Proteomes" id="UP001320706"/>
    </source>
</evidence>
<comment type="caution">
    <text evidence="1">The sequence shown here is derived from an EMBL/GenBank/DDBJ whole genome shotgun (WGS) entry which is preliminary data.</text>
</comment>
<name>A0ACC3SPN6_9PEZI</name>
<protein>
    <submittedName>
        <fullName evidence="1">Uncharacterized protein</fullName>
    </submittedName>
</protein>
<dbReference type="Proteomes" id="UP001320706">
    <property type="component" value="Unassembled WGS sequence"/>
</dbReference>
<accession>A0ACC3SPN6</accession>
<reference evidence="1" key="1">
    <citation type="submission" date="2024-02" db="EMBL/GenBank/DDBJ databases">
        <title>Metagenome Assembled Genome of Zalaria obscura JY119.</title>
        <authorList>
            <person name="Vighnesh L."/>
            <person name="Jagadeeshwari U."/>
            <person name="Venkata Ramana C."/>
            <person name="Sasikala C."/>
        </authorList>
    </citation>
    <scope>NUCLEOTIDE SEQUENCE</scope>
    <source>
        <strain evidence="1">JY119</strain>
    </source>
</reference>
<keyword evidence="2" id="KW-1185">Reference proteome</keyword>